<dbReference type="PANTHER" id="PTHR11261">
    <property type="entry name" value="INTERPHOTORECEPTOR RETINOID-BINDING PROTEIN"/>
    <property type="match status" value="1"/>
</dbReference>
<gene>
    <name evidence="4" type="ORF">DCC81_25010</name>
</gene>
<dbReference type="CDD" id="cd07563">
    <property type="entry name" value="Peptidase_S41_IRBP"/>
    <property type="match status" value="1"/>
</dbReference>
<dbReference type="InterPro" id="IPR029045">
    <property type="entry name" value="ClpP/crotonase-like_dom_sf"/>
</dbReference>
<dbReference type="Pfam" id="PF11918">
    <property type="entry name" value="Peptidase_S41_N"/>
    <property type="match status" value="1"/>
</dbReference>
<dbReference type="SUPFAM" id="SSF52096">
    <property type="entry name" value="ClpP/crotonase"/>
    <property type="match status" value="1"/>
</dbReference>
<dbReference type="AlphaFoldDB" id="A0A2T7BBS7"/>
<dbReference type="InterPro" id="IPR005151">
    <property type="entry name" value="Tail-specific_protease"/>
</dbReference>
<keyword evidence="5" id="KW-1185">Reference proteome</keyword>
<comment type="caution">
    <text evidence="4">The sequence shown here is derived from an EMBL/GenBank/DDBJ whole genome shotgun (WGS) entry which is preliminary data.</text>
</comment>
<dbReference type="OrthoDB" id="6397760at2"/>
<reference evidence="4 5" key="1">
    <citation type="submission" date="2018-04" db="EMBL/GenBank/DDBJ databases">
        <title>Chitinophaga fuyangensis sp. nov., isolated from soil in a chemical factory.</title>
        <authorList>
            <person name="Chen K."/>
        </authorList>
    </citation>
    <scope>NUCLEOTIDE SEQUENCE [LARGE SCALE GENOMIC DNA]</scope>
    <source>
        <strain evidence="4 5">LY-1</strain>
    </source>
</reference>
<dbReference type="SMART" id="SM00245">
    <property type="entry name" value="TSPc"/>
    <property type="match status" value="1"/>
</dbReference>
<dbReference type="RefSeq" id="WP_108689497.1">
    <property type="nucleotide sequence ID" value="NZ_QCYK01000004.1"/>
</dbReference>
<dbReference type="GO" id="GO:0008236">
    <property type="term" value="F:serine-type peptidase activity"/>
    <property type="evidence" value="ECO:0007669"/>
    <property type="project" value="InterPro"/>
</dbReference>
<evidence type="ECO:0000313" key="4">
    <source>
        <dbReference type="EMBL" id="PUZ21849.1"/>
    </source>
</evidence>
<protein>
    <recommendedName>
        <fullName evidence="3">Tail specific protease domain-containing protein</fullName>
    </recommendedName>
</protein>
<evidence type="ECO:0000313" key="5">
    <source>
        <dbReference type="Proteomes" id="UP000244450"/>
    </source>
</evidence>
<proteinExistence type="predicted"/>
<dbReference type="EMBL" id="QCYK01000004">
    <property type="protein sequence ID" value="PUZ21849.1"/>
    <property type="molecule type" value="Genomic_DNA"/>
</dbReference>
<dbReference type="GO" id="GO:0006508">
    <property type="term" value="P:proteolysis"/>
    <property type="evidence" value="ECO:0007669"/>
    <property type="project" value="InterPro"/>
</dbReference>
<dbReference type="Proteomes" id="UP000244450">
    <property type="component" value="Unassembled WGS sequence"/>
</dbReference>
<feature type="chain" id="PRO_5015654664" description="Tail specific protease domain-containing protein" evidence="2">
    <location>
        <begin position="20"/>
        <end position="433"/>
    </location>
</feature>
<evidence type="ECO:0000259" key="3">
    <source>
        <dbReference type="SMART" id="SM00245"/>
    </source>
</evidence>
<feature type="signal peptide" evidence="2">
    <location>
        <begin position="1"/>
        <end position="19"/>
    </location>
</feature>
<organism evidence="4 5">
    <name type="scientific">Chitinophaga parva</name>
    <dbReference type="NCBI Taxonomy" id="2169414"/>
    <lineage>
        <taxon>Bacteria</taxon>
        <taxon>Pseudomonadati</taxon>
        <taxon>Bacteroidota</taxon>
        <taxon>Chitinophagia</taxon>
        <taxon>Chitinophagales</taxon>
        <taxon>Chitinophagaceae</taxon>
        <taxon>Chitinophaga</taxon>
    </lineage>
</organism>
<feature type="region of interest" description="Disordered" evidence="1">
    <location>
        <begin position="96"/>
        <end position="126"/>
    </location>
</feature>
<dbReference type="Pfam" id="PF03572">
    <property type="entry name" value="Peptidase_S41"/>
    <property type="match status" value="1"/>
</dbReference>
<name>A0A2T7BBS7_9BACT</name>
<evidence type="ECO:0000256" key="2">
    <source>
        <dbReference type="SAM" id="SignalP"/>
    </source>
</evidence>
<accession>A0A2T7BBS7</accession>
<sequence length="433" mass="47867">MKKIMLALCCMLCTLHARPQSTPMALSAQTRAAVVTQLQQSLIDGYVHLDTARRMSDYIGGRLQQGAYDAITSPLEFAQVLTTDLRHVYHDGHLSVSYDPRDNNPGTPQQHAPPPAHRGPNPEAREDNYGIKKTEILNGNIGYLRADRFWEPTQEAMATVTAAFKTLANSDAMIIDLRYNGGGFPPMVAFFCSFLLPPGTHINDMYTRKTGRTDSFYTMLADSSRAWENKPVVLLTSRRTFSGAEEMSYDLQTQHRVTIIGENTGGGAHPVRGISLGNGFSGNIPFGRPINPITHTDWEGTGIHPDIACAAKDALETAQLHIYETALAKTTDDNKRRKLTWARDFLNASLHPIPVPASTLQKYTGTYGERTVTLEHDTLFITALGGQLQQLIPLSDSTFKMADYDKVVLTFSPDASQITSEYDDGFVTAVKRR</sequence>
<evidence type="ECO:0000256" key="1">
    <source>
        <dbReference type="SAM" id="MobiDB-lite"/>
    </source>
</evidence>
<keyword evidence="2" id="KW-0732">Signal</keyword>
<dbReference type="PANTHER" id="PTHR11261:SF3">
    <property type="entry name" value="RETINOL-BINDING PROTEIN 3"/>
    <property type="match status" value="1"/>
</dbReference>
<feature type="domain" description="Tail specific protease" evidence="3">
    <location>
        <begin position="123"/>
        <end position="310"/>
    </location>
</feature>
<dbReference type="Gene3D" id="3.30.750.44">
    <property type="match status" value="1"/>
</dbReference>
<dbReference type="Gene3D" id="3.90.226.10">
    <property type="entry name" value="2-enoyl-CoA Hydratase, Chain A, domain 1"/>
    <property type="match status" value="1"/>
</dbReference>